<keyword evidence="5" id="KW-0028">Amino-acid biosynthesis</keyword>
<dbReference type="Pfam" id="PF01503">
    <property type="entry name" value="PRA-PH"/>
    <property type="match status" value="1"/>
</dbReference>
<evidence type="ECO:0000256" key="2">
    <source>
        <dbReference type="ARBA" id="ARBA00001460"/>
    </source>
</evidence>
<evidence type="ECO:0000256" key="4">
    <source>
        <dbReference type="ARBA" id="ARBA00005204"/>
    </source>
</evidence>
<dbReference type="PANTHER" id="PTHR42945:SF1">
    <property type="entry name" value="HISTIDINE BIOSYNTHESIS BIFUNCTIONAL PROTEIN HIS7"/>
    <property type="match status" value="1"/>
</dbReference>
<keyword evidence="10" id="KW-0511">Multifunctional enzyme</keyword>
<dbReference type="GO" id="GO:0000105">
    <property type="term" value="P:L-histidine biosynthetic process"/>
    <property type="evidence" value="ECO:0007669"/>
    <property type="project" value="UniProtKB-UniPathway"/>
</dbReference>
<dbReference type="GO" id="GO:0005524">
    <property type="term" value="F:ATP binding"/>
    <property type="evidence" value="ECO:0007669"/>
    <property type="project" value="UniProtKB-KW"/>
</dbReference>
<keyword evidence="9" id="KW-0368">Histidine biosynthesis</keyword>
<dbReference type="Pfam" id="PF01502">
    <property type="entry name" value="PRA-CH"/>
    <property type="match status" value="1"/>
</dbReference>
<feature type="domain" description="Phosphoribosyl-AMP cyclohydrolase" evidence="12">
    <location>
        <begin position="226"/>
        <end position="297"/>
    </location>
</feature>
<evidence type="ECO:0000313" key="14">
    <source>
        <dbReference type="Proteomes" id="UP000016088"/>
    </source>
</evidence>
<dbReference type="GeneID" id="25030954"/>
<evidence type="ECO:0000313" key="13">
    <source>
        <dbReference type="EMBL" id="EPX74493.1"/>
    </source>
</evidence>
<dbReference type="Gene3D" id="1.10.287.1080">
    <property type="entry name" value="MazG-like"/>
    <property type="match status" value="1"/>
</dbReference>
<organism evidence="13 14">
    <name type="scientific">Schizosaccharomyces octosporus (strain yFS286)</name>
    <name type="common">Fission yeast</name>
    <name type="synonym">Octosporomyces octosporus</name>
    <dbReference type="NCBI Taxonomy" id="483514"/>
    <lineage>
        <taxon>Eukaryota</taxon>
        <taxon>Fungi</taxon>
        <taxon>Dikarya</taxon>
        <taxon>Ascomycota</taxon>
        <taxon>Taphrinomycotina</taxon>
        <taxon>Schizosaccharomycetes</taxon>
        <taxon>Schizosaccharomycetales</taxon>
        <taxon>Schizosaccharomycetaceae</taxon>
        <taxon>Schizosaccharomyces</taxon>
    </lineage>
</organism>
<dbReference type="NCBIfam" id="TIGR03188">
    <property type="entry name" value="histidine_hisI"/>
    <property type="match status" value="1"/>
</dbReference>
<dbReference type="InterPro" id="IPR008179">
    <property type="entry name" value="HisE"/>
</dbReference>
<dbReference type="EMBL" id="KE503206">
    <property type="protein sequence ID" value="EPX74493.1"/>
    <property type="molecule type" value="Genomic_DNA"/>
</dbReference>
<dbReference type="eggNOG" id="KOG4311">
    <property type="taxonomic scope" value="Eukaryota"/>
</dbReference>
<dbReference type="RefSeq" id="XP_013015924.1">
    <property type="nucleotide sequence ID" value="XM_013160470.1"/>
</dbReference>
<dbReference type="OMA" id="QTGKGFC"/>
<dbReference type="Proteomes" id="UP000016088">
    <property type="component" value="Unassembled WGS sequence"/>
</dbReference>
<dbReference type="CDD" id="cd11546">
    <property type="entry name" value="NTP-PPase_His4"/>
    <property type="match status" value="1"/>
</dbReference>
<evidence type="ECO:0000256" key="1">
    <source>
        <dbReference type="ARBA" id="ARBA00000024"/>
    </source>
</evidence>
<accession>S9Q4A7</accession>
<dbReference type="FunFam" id="3.10.20.810:FF:000002">
    <property type="entry name" value="Histidine biosynthesis trifunctional protein"/>
    <property type="match status" value="1"/>
</dbReference>
<comment type="catalytic activity">
    <reaction evidence="1">
        <text>1-(5-phospho-beta-D-ribosyl)-5'-AMP + H2O = 1-(5-phospho-beta-D-ribosyl)-5-[(5-phospho-beta-D-ribosylamino)methylideneamino]imidazole-4-carboxamide</text>
        <dbReference type="Rhea" id="RHEA:20049"/>
        <dbReference type="ChEBI" id="CHEBI:15377"/>
        <dbReference type="ChEBI" id="CHEBI:58435"/>
        <dbReference type="ChEBI" id="CHEBI:59457"/>
        <dbReference type="EC" id="3.5.4.19"/>
    </reaction>
</comment>
<dbReference type="VEuPathDB" id="FungiDB:SOCG_01976"/>
<name>S9Q4A7_SCHOY</name>
<protein>
    <submittedName>
        <fullName evidence="13">Phosphoribosyl-AMP cyclohydrolase/phosphoribosyl-ATP pyrophosphohydrolase His7</fullName>
    </submittedName>
</protein>
<evidence type="ECO:0000259" key="12">
    <source>
        <dbReference type="Pfam" id="PF01502"/>
    </source>
</evidence>
<dbReference type="AlphaFoldDB" id="S9Q4A7"/>
<keyword evidence="8" id="KW-0067">ATP-binding</keyword>
<evidence type="ECO:0000256" key="8">
    <source>
        <dbReference type="ARBA" id="ARBA00022840"/>
    </source>
</evidence>
<evidence type="ECO:0000256" key="11">
    <source>
        <dbReference type="SAM" id="MobiDB-lite"/>
    </source>
</evidence>
<dbReference type="GO" id="GO:0004635">
    <property type="term" value="F:phosphoribosyl-AMP cyclohydrolase activity"/>
    <property type="evidence" value="ECO:0007669"/>
    <property type="project" value="UniProtKB-EC"/>
</dbReference>
<evidence type="ECO:0000256" key="10">
    <source>
        <dbReference type="ARBA" id="ARBA00023268"/>
    </source>
</evidence>
<dbReference type="GO" id="GO:0004636">
    <property type="term" value="F:phosphoribosyl-ATP diphosphatase activity"/>
    <property type="evidence" value="ECO:0007669"/>
    <property type="project" value="UniProtKB-EC"/>
</dbReference>
<evidence type="ECO:0000256" key="5">
    <source>
        <dbReference type="ARBA" id="ARBA00022605"/>
    </source>
</evidence>
<dbReference type="PANTHER" id="PTHR42945">
    <property type="entry name" value="HISTIDINE BIOSYNTHESIS BIFUNCTIONAL PROTEIN"/>
    <property type="match status" value="1"/>
</dbReference>
<keyword evidence="7" id="KW-0378">Hydrolase</keyword>
<evidence type="ECO:0000256" key="6">
    <source>
        <dbReference type="ARBA" id="ARBA00022741"/>
    </source>
</evidence>
<feature type="compositionally biased region" description="Basic and acidic residues" evidence="11">
    <location>
        <begin position="392"/>
        <end position="408"/>
    </location>
</feature>
<dbReference type="HOGENOM" id="CLU_041225_0_0_1"/>
<dbReference type="OrthoDB" id="432719at2759"/>
<keyword evidence="6" id="KW-0547">Nucleotide-binding</keyword>
<dbReference type="InterPro" id="IPR021130">
    <property type="entry name" value="PRib-ATP_PPHydrolase-like"/>
</dbReference>
<evidence type="ECO:0000256" key="3">
    <source>
        <dbReference type="ARBA" id="ARBA00005169"/>
    </source>
</evidence>
<feature type="region of interest" description="Disordered" evidence="11">
    <location>
        <begin position="392"/>
        <end position="416"/>
    </location>
</feature>
<dbReference type="InterPro" id="IPR002496">
    <property type="entry name" value="PRib_AMP_CycHydrolase_dom"/>
</dbReference>
<comment type="catalytic activity">
    <reaction evidence="2">
        <text>1-(5-phospho-beta-D-ribosyl)-ATP + H2O = 1-(5-phospho-beta-D-ribosyl)-5'-AMP + diphosphate + H(+)</text>
        <dbReference type="Rhea" id="RHEA:22828"/>
        <dbReference type="ChEBI" id="CHEBI:15377"/>
        <dbReference type="ChEBI" id="CHEBI:15378"/>
        <dbReference type="ChEBI" id="CHEBI:33019"/>
        <dbReference type="ChEBI" id="CHEBI:59457"/>
        <dbReference type="ChEBI" id="CHEBI:73183"/>
        <dbReference type="EC" id="3.6.1.31"/>
    </reaction>
</comment>
<proteinExistence type="predicted"/>
<reference evidence="13 14" key="1">
    <citation type="journal article" date="2011" name="Science">
        <title>Comparative functional genomics of the fission yeasts.</title>
        <authorList>
            <person name="Rhind N."/>
            <person name="Chen Z."/>
            <person name="Yassour M."/>
            <person name="Thompson D.A."/>
            <person name="Haas B.J."/>
            <person name="Habib N."/>
            <person name="Wapinski I."/>
            <person name="Roy S."/>
            <person name="Lin M.F."/>
            <person name="Heiman D.I."/>
            <person name="Young S.K."/>
            <person name="Furuya K."/>
            <person name="Guo Y."/>
            <person name="Pidoux A."/>
            <person name="Chen H.M."/>
            <person name="Robbertse B."/>
            <person name="Goldberg J.M."/>
            <person name="Aoki K."/>
            <person name="Bayne E.H."/>
            <person name="Berlin A.M."/>
            <person name="Desjardins C.A."/>
            <person name="Dobbs E."/>
            <person name="Dukaj L."/>
            <person name="Fan L."/>
            <person name="FitzGerald M.G."/>
            <person name="French C."/>
            <person name="Gujja S."/>
            <person name="Hansen K."/>
            <person name="Keifenheim D."/>
            <person name="Levin J.Z."/>
            <person name="Mosher R.A."/>
            <person name="Mueller C.A."/>
            <person name="Pfiffner J."/>
            <person name="Priest M."/>
            <person name="Russ C."/>
            <person name="Smialowska A."/>
            <person name="Swoboda P."/>
            <person name="Sykes S.M."/>
            <person name="Vaughn M."/>
            <person name="Vengrova S."/>
            <person name="Yoder R."/>
            <person name="Zeng Q."/>
            <person name="Allshire R."/>
            <person name="Baulcombe D."/>
            <person name="Birren B.W."/>
            <person name="Brown W."/>
            <person name="Ekwall K."/>
            <person name="Kellis M."/>
            <person name="Leatherwood J."/>
            <person name="Levin H."/>
            <person name="Margalit H."/>
            <person name="Martienssen R."/>
            <person name="Nieduszynski C.A."/>
            <person name="Spatafora J.W."/>
            <person name="Friedman N."/>
            <person name="Dalgaard J.Z."/>
            <person name="Baumann P."/>
            <person name="Niki H."/>
            <person name="Regev A."/>
            <person name="Nusbaum C."/>
        </authorList>
    </citation>
    <scope>NUCLEOTIDE SEQUENCE [LARGE SCALE GENOMIC DNA]</scope>
    <source>
        <strain evidence="14">yFS286</strain>
    </source>
</reference>
<comment type="pathway">
    <text evidence="4">Amino-acid biosynthesis; L-histidine biosynthesis; L-histidine from 5-phospho-alpha-D-ribose 1-diphosphate: step 2/9.</text>
</comment>
<sequence>MAVLPFFDLSKFEGDGIKTLKWLQYVGCLETRVFPEHFEKSLEKVKKISESVDLIVDITTGLSIEECIKILNAGALAILVNEEVLQELSDISPSRLILKTNTTDIKKVEELCKFAGSFQWIARTQDYPPDFFEKASKLIHKSVLPAGGNRMLYLEFPVKPSVDTLASISLHSVVPVVTSEFLTVNKDAEPEKLHLSDMVMIDAKTDRKDGLYSTLVVNELGVALGLVYSSKESVAESMKTGTGVYQSRKRGLWYKGATSGAVQKLLRIDLDCDGDCLRFVVHQTGKGFCHLDTLHCFGHASGLPQLESVLTDRKENAPEGSYTARLFSDPKLLRAKIMEEAEELCDAKTKDEVTWEMADLLYFTITRCVGSGVTLEDISRHLDLKHRKVTRRKGDAKKAWEEKLKDKGGVANSESS</sequence>
<dbReference type="SUPFAM" id="SSF141734">
    <property type="entry name" value="HisI-like"/>
    <property type="match status" value="1"/>
</dbReference>
<comment type="pathway">
    <text evidence="3">Amino-acid biosynthesis; L-histidine biosynthesis; L-histidine from 5-phospho-alpha-D-ribose 1-diphosphate: step 3/9.</text>
</comment>
<evidence type="ECO:0000256" key="9">
    <source>
        <dbReference type="ARBA" id="ARBA00023102"/>
    </source>
</evidence>
<dbReference type="UniPathway" id="UPA00031">
    <property type="reaction ID" value="UER00007"/>
</dbReference>
<dbReference type="Gene3D" id="3.10.20.810">
    <property type="entry name" value="Phosphoribosyl-AMP cyclohydrolase"/>
    <property type="match status" value="1"/>
</dbReference>
<gene>
    <name evidence="13" type="ORF">SOCG_01976</name>
</gene>
<keyword evidence="14" id="KW-1185">Reference proteome</keyword>
<dbReference type="SUPFAM" id="SSF101386">
    <property type="entry name" value="all-alpha NTP pyrophosphatases"/>
    <property type="match status" value="1"/>
</dbReference>
<evidence type="ECO:0000256" key="7">
    <source>
        <dbReference type="ARBA" id="ARBA00022801"/>
    </source>
</evidence>
<dbReference type="FunFam" id="1.10.287.1080:FF:000002">
    <property type="entry name" value="Histidine biosynthesis bifunctional protein HisIE"/>
    <property type="match status" value="1"/>
</dbReference>
<dbReference type="InterPro" id="IPR038019">
    <property type="entry name" value="PRib_AMP_CycHydrolase_sf"/>
</dbReference>